<dbReference type="InterPro" id="IPR052155">
    <property type="entry name" value="Biofilm_reg_signaling"/>
</dbReference>
<accession>A0A3L7AMA5</accession>
<dbReference type="RefSeq" id="WP_121622391.1">
    <property type="nucleotide sequence ID" value="NZ_JACIIW010000006.1"/>
</dbReference>
<dbReference type="Gene3D" id="3.30.70.270">
    <property type="match status" value="1"/>
</dbReference>
<comment type="caution">
    <text evidence="3">The sequence shown here is derived from an EMBL/GenBank/DDBJ whole genome shotgun (WGS) entry which is preliminary data.</text>
</comment>
<proteinExistence type="predicted"/>
<dbReference type="InterPro" id="IPR003018">
    <property type="entry name" value="GAF"/>
</dbReference>
<dbReference type="PROSITE" id="PS50887">
    <property type="entry name" value="GGDEF"/>
    <property type="match status" value="1"/>
</dbReference>
<dbReference type="CDD" id="cd01949">
    <property type="entry name" value="GGDEF"/>
    <property type="match status" value="1"/>
</dbReference>
<dbReference type="NCBIfam" id="TIGR00254">
    <property type="entry name" value="GGDEF"/>
    <property type="match status" value="1"/>
</dbReference>
<dbReference type="Pfam" id="PF00563">
    <property type="entry name" value="EAL"/>
    <property type="match status" value="1"/>
</dbReference>
<evidence type="ECO:0000313" key="3">
    <source>
        <dbReference type="EMBL" id="RLP80598.1"/>
    </source>
</evidence>
<keyword evidence="4" id="KW-1185">Reference proteome</keyword>
<dbReference type="SMART" id="SM00065">
    <property type="entry name" value="GAF"/>
    <property type="match status" value="1"/>
</dbReference>
<dbReference type="EMBL" id="RCTF01000003">
    <property type="protein sequence ID" value="RLP80598.1"/>
    <property type="molecule type" value="Genomic_DNA"/>
</dbReference>
<dbReference type="Pfam" id="PF01590">
    <property type="entry name" value="GAF"/>
    <property type="match status" value="1"/>
</dbReference>
<evidence type="ECO:0000259" key="2">
    <source>
        <dbReference type="PROSITE" id="PS50887"/>
    </source>
</evidence>
<dbReference type="Gene3D" id="3.20.20.450">
    <property type="entry name" value="EAL domain"/>
    <property type="match status" value="1"/>
</dbReference>
<dbReference type="CDD" id="cd01948">
    <property type="entry name" value="EAL"/>
    <property type="match status" value="1"/>
</dbReference>
<dbReference type="PANTHER" id="PTHR44757">
    <property type="entry name" value="DIGUANYLATE CYCLASE DGCP"/>
    <property type="match status" value="1"/>
</dbReference>
<dbReference type="Proteomes" id="UP000269692">
    <property type="component" value="Unassembled WGS sequence"/>
</dbReference>
<dbReference type="Pfam" id="PF00990">
    <property type="entry name" value="GGDEF"/>
    <property type="match status" value="1"/>
</dbReference>
<dbReference type="Gene3D" id="3.30.450.40">
    <property type="match status" value="1"/>
</dbReference>
<dbReference type="SMART" id="SM00052">
    <property type="entry name" value="EAL"/>
    <property type="match status" value="1"/>
</dbReference>
<name>A0A3L7AMA5_9HYPH</name>
<dbReference type="InterPro" id="IPR001633">
    <property type="entry name" value="EAL_dom"/>
</dbReference>
<dbReference type="SUPFAM" id="SSF55073">
    <property type="entry name" value="Nucleotide cyclase"/>
    <property type="match status" value="1"/>
</dbReference>
<feature type="domain" description="EAL" evidence="1">
    <location>
        <begin position="356"/>
        <end position="610"/>
    </location>
</feature>
<feature type="domain" description="GGDEF" evidence="2">
    <location>
        <begin position="214"/>
        <end position="347"/>
    </location>
</feature>
<dbReference type="InterPro" id="IPR043128">
    <property type="entry name" value="Rev_trsase/Diguanyl_cyclase"/>
</dbReference>
<dbReference type="PROSITE" id="PS50883">
    <property type="entry name" value="EAL"/>
    <property type="match status" value="1"/>
</dbReference>
<dbReference type="InterPro" id="IPR029787">
    <property type="entry name" value="Nucleotide_cyclase"/>
</dbReference>
<dbReference type="InterPro" id="IPR000160">
    <property type="entry name" value="GGDEF_dom"/>
</dbReference>
<reference evidence="3 4" key="1">
    <citation type="submission" date="2018-10" db="EMBL/GenBank/DDBJ databases">
        <title>Xanthobacter tagetidis genome sequencing and assembly.</title>
        <authorList>
            <person name="Maclea K.S."/>
            <person name="Goen A.E."/>
            <person name="Fatima S.A."/>
        </authorList>
    </citation>
    <scope>NUCLEOTIDE SEQUENCE [LARGE SCALE GENOMIC DNA]</scope>
    <source>
        <strain evidence="3 4">ATCC 700314</strain>
    </source>
</reference>
<dbReference type="SUPFAM" id="SSF55781">
    <property type="entry name" value="GAF domain-like"/>
    <property type="match status" value="1"/>
</dbReference>
<protein>
    <submittedName>
        <fullName evidence="3">Phosphodiesterase</fullName>
    </submittedName>
</protein>
<dbReference type="PANTHER" id="PTHR44757:SF2">
    <property type="entry name" value="BIOFILM ARCHITECTURE MAINTENANCE PROTEIN MBAA"/>
    <property type="match status" value="1"/>
</dbReference>
<dbReference type="AlphaFoldDB" id="A0A3L7AMA5"/>
<organism evidence="3 4">
    <name type="scientific">Xanthobacter tagetidis</name>
    <dbReference type="NCBI Taxonomy" id="60216"/>
    <lineage>
        <taxon>Bacteria</taxon>
        <taxon>Pseudomonadati</taxon>
        <taxon>Pseudomonadota</taxon>
        <taxon>Alphaproteobacteria</taxon>
        <taxon>Hyphomicrobiales</taxon>
        <taxon>Xanthobacteraceae</taxon>
        <taxon>Xanthobacter</taxon>
    </lineage>
</organism>
<dbReference type="OrthoDB" id="9814202at2"/>
<dbReference type="SMART" id="SM00267">
    <property type="entry name" value="GGDEF"/>
    <property type="match status" value="1"/>
</dbReference>
<sequence>MRCPLFPADEPERLAALRNYGFADERSLPDLDPVVRIATRMFDMPIAAVNMIGNDHVFFAASTGIGEVDMSRDVSFCAHAILQQGIMVVHDARTDERFHDNPLVTGDGGIRFYAGIPLRSLDGHALGVLCVIDTKASRPFTAEDEARLVELARMAEDRLELRRIDVCAREAPLENGSEPIAVDLRPPAGIDALTGLDDRAQFYRQVEQALLHGTAAAVILLDLDGFKDINSILGPDLGDEILQLTAHRLRDGAGVDALAVARLGGDEFAVLAPIEQVATALALAARLQDTIGTAVELASQEVRITASCGVALAPAHAQEPVTLISNADLALYQAKAGGAGGRAVYAPDLRSAATERHVYCLDLHRAATSGEFVLFYQPQVRLADGTLTGAEALIRWMHPTRGLLTPAAFLPQLEKGRLVGAVGTWVLDEACAQAARWMRSGVEDFRIAVNIFGAQFHYGDLVRDVAHALGRYGLPSEALELELTENIVLSSDDSVLDTLHRLRELGVGIAFDDFGTGYASLSMLTQYPLTRIKIDRSFVSRMLQSPREAAVTGAIIQIGRELGISLTAEGIETDLQRDYLSSRLCPEGQGYLFGKPMPAAMFETELARRPLSGPQASPRTYCGQAAPQ</sequence>
<dbReference type="InterPro" id="IPR035919">
    <property type="entry name" value="EAL_sf"/>
</dbReference>
<gene>
    <name evidence="3" type="ORF">D9R14_06000</name>
</gene>
<dbReference type="InterPro" id="IPR029016">
    <property type="entry name" value="GAF-like_dom_sf"/>
</dbReference>
<evidence type="ECO:0000259" key="1">
    <source>
        <dbReference type="PROSITE" id="PS50883"/>
    </source>
</evidence>
<evidence type="ECO:0000313" key="4">
    <source>
        <dbReference type="Proteomes" id="UP000269692"/>
    </source>
</evidence>
<dbReference type="SUPFAM" id="SSF141868">
    <property type="entry name" value="EAL domain-like"/>
    <property type="match status" value="1"/>
</dbReference>